<reference evidence="2 3" key="1">
    <citation type="submission" date="2019-03" db="EMBL/GenBank/DDBJ databases">
        <title>Genomic Encyclopedia of Type Strains, Phase III (KMG-III): the genomes of soil and plant-associated and newly described type strains.</title>
        <authorList>
            <person name="Whitman W."/>
        </authorList>
    </citation>
    <scope>NUCLEOTIDE SEQUENCE [LARGE SCALE GENOMIC DNA]</scope>
    <source>
        <strain evidence="2 3">CECT 8301</strain>
    </source>
</reference>
<proteinExistence type="predicted"/>
<gene>
    <name evidence="2" type="ORF">DFQ06_1909</name>
</gene>
<accession>A0A4R8M951</accession>
<evidence type="ECO:0000313" key="3">
    <source>
        <dbReference type="Proteomes" id="UP000294824"/>
    </source>
</evidence>
<sequence>MNTHKIIKIVAFALAILGSIFALMIMTGSEAMIDNILYITYAVLGLVIALVVIFVLKGLVTGDIKKTLMSVGAFLAIIFISYGLSSGTDLDLQPFNDKGLGITEGISKNVGAGLYAFYVLAVIAIGSMLFGGVKKILNK</sequence>
<evidence type="ECO:0000313" key="2">
    <source>
        <dbReference type="EMBL" id="TDY62093.1"/>
    </source>
</evidence>
<feature type="transmembrane region" description="Helical" evidence="1">
    <location>
        <begin position="68"/>
        <end position="85"/>
    </location>
</feature>
<evidence type="ECO:0000256" key="1">
    <source>
        <dbReference type="SAM" id="Phobius"/>
    </source>
</evidence>
<comment type="caution">
    <text evidence="2">The sequence shown here is derived from an EMBL/GenBank/DDBJ whole genome shotgun (WGS) entry which is preliminary data.</text>
</comment>
<keyword evidence="1" id="KW-0472">Membrane</keyword>
<protein>
    <submittedName>
        <fullName evidence="2">Uncharacterized protein</fullName>
    </submittedName>
</protein>
<dbReference type="EMBL" id="SORL01000008">
    <property type="protein sequence ID" value="TDY62093.1"/>
    <property type="molecule type" value="Genomic_DNA"/>
</dbReference>
<dbReference type="AlphaFoldDB" id="A0A4R8M951"/>
<organism evidence="2 3">
    <name type="scientific">Algibacter lectus</name>
    <dbReference type="NCBI Taxonomy" id="221126"/>
    <lineage>
        <taxon>Bacteria</taxon>
        <taxon>Pseudomonadati</taxon>
        <taxon>Bacteroidota</taxon>
        <taxon>Flavobacteriia</taxon>
        <taxon>Flavobacteriales</taxon>
        <taxon>Flavobacteriaceae</taxon>
        <taxon>Algibacter</taxon>
    </lineage>
</organism>
<feature type="transmembrane region" description="Helical" evidence="1">
    <location>
        <begin position="38"/>
        <end position="56"/>
    </location>
</feature>
<dbReference type="OrthoDB" id="1446429at2"/>
<keyword evidence="3" id="KW-1185">Reference proteome</keyword>
<keyword evidence="1" id="KW-1133">Transmembrane helix</keyword>
<keyword evidence="1" id="KW-0812">Transmembrane</keyword>
<feature type="transmembrane region" description="Helical" evidence="1">
    <location>
        <begin position="115"/>
        <end position="133"/>
    </location>
</feature>
<dbReference type="RefSeq" id="WP_042496547.1">
    <property type="nucleotide sequence ID" value="NZ_BBNQ01000001.1"/>
</dbReference>
<dbReference type="Proteomes" id="UP000294824">
    <property type="component" value="Unassembled WGS sequence"/>
</dbReference>
<name>A0A4R8M951_9FLAO</name>
<feature type="transmembrane region" description="Helical" evidence="1">
    <location>
        <begin position="7"/>
        <end position="26"/>
    </location>
</feature>